<dbReference type="Pfam" id="PF01571">
    <property type="entry name" value="GCV_T"/>
    <property type="match status" value="1"/>
</dbReference>
<evidence type="ECO:0000259" key="5">
    <source>
        <dbReference type="Pfam" id="PF01571"/>
    </source>
</evidence>
<dbReference type="GO" id="GO:0008483">
    <property type="term" value="F:transaminase activity"/>
    <property type="evidence" value="ECO:0007669"/>
    <property type="project" value="UniProtKB-KW"/>
</dbReference>
<evidence type="ECO:0008006" key="7">
    <source>
        <dbReference type="Google" id="ProtNLM"/>
    </source>
</evidence>
<dbReference type="SUPFAM" id="SSF103025">
    <property type="entry name" value="Folate-binding domain"/>
    <property type="match status" value="1"/>
</dbReference>
<dbReference type="SUPFAM" id="SSF53383">
    <property type="entry name" value="PLP-dependent transferases"/>
    <property type="match status" value="1"/>
</dbReference>
<dbReference type="Gene3D" id="3.40.640.10">
    <property type="entry name" value="Type I PLP-dependent aspartate aminotransferase-like (Major domain)"/>
    <property type="match status" value="1"/>
</dbReference>
<gene>
    <name evidence="6" type="ORF">METZ01_LOCUS55543</name>
</gene>
<dbReference type="GO" id="GO:0006546">
    <property type="term" value="P:glycine catabolic process"/>
    <property type="evidence" value="ECO:0007669"/>
    <property type="project" value="InterPro"/>
</dbReference>
<name>A0A381SGT4_9ZZZZ</name>
<dbReference type="InterPro" id="IPR029043">
    <property type="entry name" value="GcvT/YgfZ_C"/>
</dbReference>
<dbReference type="InterPro" id="IPR039429">
    <property type="entry name" value="SHMT-like_dom"/>
</dbReference>
<dbReference type="FunFam" id="3.30.70.1400:FF:000001">
    <property type="entry name" value="Aminomethyltransferase"/>
    <property type="match status" value="1"/>
</dbReference>
<keyword evidence="3" id="KW-0808">Transferase</keyword>
<dbReference type="Pfam" id="PF00464">
    <property type="entry name" value="SHMT"/>
    <property type="match status" value="1"/>
</dbReference>
<evidence type="ECO:0000256" key="1">
    <source>
        <dbReference type="ARBA" id="ARBA00008609"/>
    </source>
</evidence>
<dbReference type="InterPro" id="IPR015424">
    <property type="entry name" value="PyrdxlP-dep_Trfase"/>
</dbReference>
<dbReference type="NCBIfam" id="NF001567">
    <property type="entry name" value="PRK00389.1"/>
    <property type="match status" value="1"/>
</dbReference>
<dbReference type="InterPro" id="IPR006222">
    <property type="entry name" value="GCVT_N"/>
</dbReference>
<dbReference type="NCBIfam" id="TIGR00528">
    <property type="entry name" value="gcvT"/>
    <property type="match status" value="1"/>
</dbReference>
<dbReference type="InterPro" id="IPR028896">
    <property type="entry name" value="GcvT/YgfZ/DmdA"/>
</dbReference>
<evidence type="ECO:0000256" key="3">
    <source>
        <dbReference type="ARBA" id="ARBA00022679"/>
    </source>
</evidence>
<keyword evidence="2" id="KW-0032">Aminotransferase</keyword>
<dbReference type="PANTHER" id="PTHR43757">
    <property type="entry name" value="AMINOMETHYLTRANSFERASE"/>
    <property type="match status" value="1"/>
</dbReference>
<dbReference type="SUPFAM" id="SSF101790">
    <property type="entry name" value="Aminomethyltransferase beta-barrel domain"/>
    <property type="match status" value="1"/>
</dbReference>
<dbReference type="Gene3D" id="3.30.1360.120">
    <property type="entry name" value="Probable tRNA modification gtpase trme, domain 1"/>
    <property type="match status" value="1"/>
</dbReference>
<evidence type="ECO:0000259" key="4">
    <source>
        <dbReference type="Pfam" id="PF00464"/>
    </source>
</evidence>
<feature type="domain" description="Serine hydroxymethyltransferase-like" evidence="4">
    <location>
        <begin position="444"/>
        <end position="844"/>
    </location>
</feature>
<reference evidence="6" key="1">
    <citation type="submission" date="2018-05" db="EMBL/GenBank/DDBJ databases">
        <authorList>
            <person name="Lanie J.A."/>
            <person name="Ng W.-L."/>
            <person name="Kazmierczak K.M."/>
            <person name="Andrzejewski T.M."/>
            <person name="Davidsen T.M."/>
            <person name="Wayne K.J."/>
            <person name="Tettelin H."/>
            <person name="Glass J.I."/>
            <person name="Rusch D."/>
            <person name="Podicherti R."/>
            <person name="Tsui H.-C.T."/>
            <person name="Winkler M.E."/>
        </authorList>
    </citation>
    <scope>NUCLEOTIDE SEQUENCE</scope>
</reference>
<protein>
    <recommendedName>
        <fullName evidence="7">Aminomethyltransferase</fullName>
    </recommendedName>
</protein>
<dbReference type="EMBL" id="UINC01003030">
    <property type="protein sequence ID" value="SVA02689.1"/>
    <property type="molecule type" value="Genomic_DNA"/>
</dbReference>
<organism evidence="6">
    <name type="scientific">marine metagenome</name>
    <dbReference type="NCBI Taxonomy" id="408172"/>
    <lineage>
        <taxon>unclassified sequences</taxon>
        <taxon>metagenomes</taxon>
        <taxon>ecological metagenomes</taxon>
    </lineage>
</organism>
<feature type="domain" description="GCVT N-terminal" evidence="5">
    <location>
        <begin position="16"/>
        <end position="260"/>
    </location>
</feature>
<dbReference type="GO" id="GO:0005960">
    <property type="term" value="C:glycine cleavage complex"/>
    <property type="evidence" value="ECO:0007669"/>
    <property type="project" value="InterPro"/>
</dbReference>
<dbReference type="AlphaFoldDB" id="A0A381SGT4"/>
<evidence type="ECO:0000256" key="2">
    <source>
        <dbReference type="ARBA" id="ARBA00022576"/>
    </source>
</evidence>
<dbReference type="PANTHER" id="PTHR43757:SF2">
    <property type="entry name" value="AMINOMETHYLTRANSFERASE, MITOCHONDRIAL"/>
    <property type="match status" value="1"/>
</dbReference>
<dbReference type="Gene3D" id="3.90.1150.10">
    <property type="entry name" value="Aspartate Aminotransferase, domain 1"/>
    <property type="match status" value="1"/>
</dbReference>
<comment type="similarity">
    <text evidence="1">Belongs to the GcvT family.</text>
</comment>
<dbReference type="InterPro" id="IPR015421">
    <property type="entry name" value="PyrdxlP-dep_Trfase_major"/>
</dbReference>
<dbReference type="InterPro" id="IPR006223">
    <property type="entry name" value="GcvT"/>
</dbReference>
<dbReference type="InterPro" id="IPR015422">
    <property type="entry name" value="PyrdxlP-dep_Trfase_small"/>
</dbReference>
<accession>A0A381SGT4</accession>
<dbReference type="GO" id="GO:0004047">
    <property type="term" value="F:aminomethyltransferase activity"/>
    <property type="evidence" value="ECO:0007669"/>
    <property type="project" value="InterPro"/>
</dbReference>
<proteinExistence type="inferred from homology"/>
<sequence length="890" mass="99880">MTENKDTAEQLLRTSLHSWHTLNGGKMVDFGGWDMPVQYSTGILKEHLATRRYGGLFDVSHMGRFRILGKDTVRFLQHVLTNNAESLDTWQAQYTLIPNENGGLLDDAYLYHPGEEYFLVVNASNREKDWNHFQEQAKAFDVQLEDETNEVAMIAFQGPLSGRILTRVKRDGTMPETFRNSLSKITILGTEVLVARTGYTGEPLGFELFIPAEKAEAIWARIEEEGKDEGVVAVGLGARDTLRLEAGMPLYGHEFGIDTEGREIPAFAFPLTSVAVSFSKRKGDFVGRAALRAQFEEVRKLRMGQYEPSDVLQRRFLPLALSDKGITRGGDSVFLDDRKVGVISSGTMVPYWKFEGESATMQITDEQERRALALAYVDATVPVEQELEVEVRGRRLSAQLVPWHGRSEAPPYFRAIPLDQKPDSAVAASAAIREKTVLLLKKSLDNHEWRQRRCVNLIPSEMTQSSLVRLLQITDPCGRYAEHKELLAAFEQEVFYYQGTEFIAWAEDRLVEEMQSFLGFPLVETRVISGQMANMTIFSALVDFLNRTDRRREPRRIPLVMNNHIGKGGHLSSQPMGALRDYVAKDPVTEKYSVLNFPVLQDNPYRIDLEETANLLDRFDPGLIILGKSMILHPEPVADIRKMLDTKSTRPVIMYDMAHVLGLIGPHFQDPFAEGADIITGSTHKTFYGSQRGVIGAAYEEGAPEFELWKAIERRAFPGAVSNHHLGTLLGLLMATLEMNAFKETYQPQVVANAKAFAKALADEGLEVQGDPEVGYTETHQVVVVVGYAQGCAVAQELEESNIIVNFQAIPSDESFTSSSGLRMGVAEMTRFGMKEDDFVEFAAIFNEAVHGRNVGDEVARFRERFQTMHFCFDADYPEYLNNLSGLNLV</sequence>
<dbReference type="InterPro" id="IPR027266">
    <property type="entry name" value="TrmE/GcvT-like"/>
</dbReference>
<evidence type="ECO:0000313" key="6">
    <source>
        <dbReference type="EMBL" id="SVA02689.1"/>
    </source>
</evidence>